<feature type="domain" description="NB-ARC" evidence="2">
    <location>
        <begin position="430"/>
        <end position="501"/>
    </location>
</feature>
<dbReference type="GO" id="GO:0006952">
    <property type="term" value="P:defense response"/>
    <property type="evidence" value="ECO:0007669"/>
    <property type="project" value="InterPro"/>
</dbReference>
<dbReference type="Proteomes" id="UP000825935">
    <property type="component" value="Chromosome 1"/>
</dbReference>
<dbReference type="EMBL" id="CM035406">
    <property type="protein sequence ID" value="KAH7445437.1"/>
    <property type="molecule type" value="Genomic_DNA"/>
</dbReference>
<evidence type="ECO:0000256" key="1">
    <source>
        <dbReference type="ARBA" id="ARBA00022528"/>
    </source>
</evidence>
<dbReference type="AlphaFoldDB" id="A0A8T2VAD9"/>
<keyword evidence="4" id="KW-1185">Reference proteome</keyword>
<protein>
    <recommendedName>
        <fullName evidence="2">NB-ARC domain-containing protein</fullName>
    </recommendedName>
</protein>
<proteinExistence type="predicted"/>
<dbReference type="Pfam" id="PF00931">
    <property type="entry name" value="NB-ARC"/>
    <property type="match status" value="1"/>
</dbReference>
<reference evidence="3" key="1">
    <citation type="submission" date="2021-08" db="EMBL/GenBank/DDBJ databases">
        <title>WGS assembly of Ceratopteris richardii.</title>
        <authorList>
            <person name="Marchant D.B."/>
            <person name="Chen G."/>
            <person name="Jenkins J."/>
            <person name="Shu S."/>
            <person name="Leebens-Mack J."/>
            <person name="Grimwood J."/>
            <person name="Schmutz J."/>
            <person name="Soltis P."/>
            <person name="Soltis D."/>
            <person name="Chen Z.-H."/>
        </authorList>
    </citation>
    <scope>NUCLEOTIDE SEQUENCE</scope>
    <source>
        <strain evidence="3">Whitten #5841</strain>
        <tissue evidence="3">Leaf</tissue>
    </source>
</reference>
<gene>
    <name evidence="3" type="ORF">KP509_01G009000</name>
</gene>
<dbReference type="PANTHER" id="PTHR11017:SF385">
    <property type="entry name" value="DISEASE RESISTANCE PROTEIN (TIR-NBS-LRR CLASS)-RELATED"/>
    <property type="match status" value="1"/>
</dbReference>
<sequence length="540" mass="61476">MNVLSSEKPHKVKVLPVFFDVAPYVVRYQPEGSAYNLDNVHGSTSEEKKRWAKALNSLSHLMGFEYNSDTRFQWEPLDEIARKVEAALSKEVISCYNEQQCATFYQEKLNQVLKVLESNDFNSKPAFLIGVYEPRRTQFAELMVQKLCSQFDAFCLLSNVMEESSPRDGLLNLVSKLYSDLIRKPNEKPLSLDDITMYRPHYEQLLRNKRCVVVLNGVGNDIDNIRPLLQVVRENLKNRSLVVVTSQFQYVLQEELKVHKFMSLSSSEDTTGILLICYGNESDIHEAFIDELQETFSMLGLDVYLVNKERLSIDSKILEKSRVILCITSQSLSIEEFEGMLSALRIHRPNVLYVSYGRQSTNESNSKACFKLKVNFEDSELNKREFRAMVHEVVRAFNKRPEEIMEAANFPVGLTERVNSMWTPMSSYLLSSNNGVVCFGILGMGGVGKTTTALSIYNKIEKQFERSFFSLNTAARVAPDASYLVSLQREILKSLLSRNQTEYGRSKDVLHGKALLWSSNDELRGKALLSSKLRGISCVG</sequence>
<evidence type="ECO:0000259" key="2">
    <source>
        <dbReference type="Pfam" id="PF00931"/>
    </source>
</evidence>
<dbReference type="InterPro" id="IPR044974">
    <property type="entry name" value="Disease_R_plants"/>
</dbReference>
<keyword evidence="1" id="KW-0150">Chloroplast</keyword>
<comment type="caution">
    <text evidence="3">The sequence shown here is derived from an EMBL/GenBank/DDBJ whole genome shotgun (WGS) entry which is preliminary data.</text>
</comment>
<name>A0A8T2VAD9_CERRI</name>
<dbReference type="SUPFAM" id="SSF52540">
    <property type="entry name" value="P-loop containing nucleoside triphosphate hydrolases"/>
    <property type="match status" value="2"/>
</dbReference>
<keyword evidence="1" id="KW-0934">Plastid</keyword>
<accession>A0A8T2VAD9</accession>
<dbReference type="InterPro" id="IPR002182">
    <property type="entry name" value="NB-ARC"/>
</dbReference>
<dbReference type="OrthoDB" id="1357022at2759"/>
<dbReference type="InterPro" id="IPR035897">
    <property type="entry name" value="Toll_tir_struct_dom_sf"/>
</dbReference>
<dbReference type="Gene3D" id="3.40.50.300">
    <property type="entry name" value="P-loop containing nucleotide triphosphate hydrolases"/>
    <property type="match status" value="2"/>
</dbReference>
<dbReference type="InterPro" id="IPR027417">
    <property type="entry name" value="P-loop_NTPase"/>
</dbReference>
<organism evidence="3 4">
    <name type="scientific">Ceratopteris richardii</name>
    <name type="common">Triangle waterfern</name>
    <dbReference type="NCBI Taxonomy" id="49495"/>
    <lineage>
        <taxon>Eukaryota</taxon>
        <taxon>Viridiplantae</taxon>
        <taxon>Streptophyta</taxon>
        <taxon>Embryophyta</taxon>
        <taxon>Tracheophyta</taxon>
        <taxon>Polypodiopsida</taxon>
        <taxon>Polypodiidae</taxon>
        <taxon>Polypodiales</taxon>
        <taxon>Pteridineae</taxon>
        <taxon>Pteridaceae</taxon>
        <taxon>Parkerioideae</taxon>
        <taxon>Ceratopteris</taxon>
    </lineage>
</organism>
<evidence type="ECO:0000313" key="4">
    <source>
        <dbReference type="Proteomes" id="UP000825935"/>
    </source>
</evidence>
<dbReference type="Gene3D" id="3.40.50.10140">
    <property type="entry name" value="Toll/interleukin-1 receptor homology (TIR) domain"/>
    <property type="match status" value="1"/>
</dbReference>
<evidence type="ECO:0000313" key="3">
    <source>
        <dbReference type="EMBL" id="KAH7445437.1"/>
    </source>
</evidence>
<dbReference type="PANTHER" id="PTHR11017">
    <property type="entry name" value="LEUCINE-RICH REPEAT-CONTAINING PROTEIN"/>
    <property type="match status" value="1"/>
</dbReference>